<dbReference type="InParanoid" id="A0A0V1BS06"/>
<gene>
    <name evidence="2" type="ORF">T01_12838</name>
</gene>
<evidence type="ECO:0000313" key="3">
    <source>
        <dbReference type="Proteomes" id="UP000054776"/>
    </source>
</evidence>
<protein>
    <submittedName>
        <fullName evidence="2">Uncharacterized protein</fullName>
    </submittedName>
</protein>
<evidence type="ECO:0000256" key="1">
    <source>
        <dbReference type="SAM" id="Phobius"/>
    </source>
</evidence>
<dbReference type="AlphaFoldDB" id="A0A0V1BS06"/>
<proteinExistence type="predicted"/>
<accession>A0A0V1BS06</accession>
<keyword evidence="1" id="KW-0472">Membrane</keyword>
<keyword evidence="1" id="KW-0812">Transmembrane</keyword>
<keyword evidence="1" id="KW-1133">Transmembrane helix</keyword>
<evidence type="ECO:0000313" key="2">
    <source>
        <dbReference type="EMBL" id="KRY39782.1"/>
    </source>
</evidence>
<dbReference type="EMBL" id="JYDH01000016">
    <property type="protein sequence ID" value="KRY39782.1"/>
    <property type="molecule type" value="Genomic_DNA"/>
</dbReference>
<sequence length="250" mass="29446">MFLRDYVSNDTIAICIIGTICSPPGYPLVRTVTLIPWLSKSQPYCKFHIDKIKASIHSAQLVWNKWPLNLEYCFSYYMGLLPTFFWISRKLKNIMEYRLYCFSENEQQRLLPHRVLTRIDFHNSPNRLNQRRTKLHCSEISRKLFPEYHDRISTERTCSWFDGTAFHITRHSALRHPQPQYIPLIVAFQSYSDFYGRYSRGGEWVTELGAGMDVRRGEAGEEIFKSDMQSERIKLVIATAIHTCDSEIYV</sequence>
<name>A0A0V1BS06_TRISP</name>
<reference evidence="2 3" key="1">
    <citation type="submission" date="2015-01" db="EMBL/GenBank/DDBJ databases">
        <title>Evolution of Trichinella species and genotypes.</title>
        <authorList>
            <person name="Korhonen P.K."/>
            <person name="Edoardo P."/>
            <person name="Giuseppe L.R."/>
            <person name="Gasser R.B."/>
        </authorList>
    </citation>
    <scope>NUCLEOTIDE SEQUENCE [LARGE SCALE GENOMIC DNA]</scope>
    <source>
        <strain evidence="2">ISS3</strain>
    </source>
</reference>
<dbReference type="Proteomes" id="UP000054776">
    <property type="component" value="Unassembled WGS sequence"/>
</dbReference>
<feature type="transmembrane region" description="Helical" evidence="1">
    <location>
        <begin position="69"/>
        <end position="88"/>
    </location>
</feature>
<comment type="caution">
    <text evidence="2">The sequence shown here is derived from an EMBL/GenBank/DDBJ whole genome shotgun (WGS) entry which is preliminary data.</text>
</comment>
<keyword evidence="3" id="KW-1185">Reference proteome</keyword>
<organism evidence="2 3">
    <name type="scientific">Trichinella spiralis</name>
    <name type="common">Trichina worm</name>
    <dbReference type="NCBI Taxonomy" id="6334"/>
    <lineage>
        <taxon>Eukaryota</taxon>
        <taxon>Metazoa</taxon>
        <taxon>Ecdysozoa</taxon>
        <taxon>Nematoda</taxon>
        <taxon>Enoplea</taxon>
        <taxon>Dorylaimia</taxon>
        <taxon>Trichinellida</taxon>
        <taxon>Trichinellidae</taxon>
        <taxon>Trichinella</taxon>
    </lineage>
</organism>